<protein>
    <recommendedName>
        <fullName evidence="3">DUF4148 domain-containing protein</fullName>
    </recommendedName>
</protein>
<evidence type="ECO:0000256" key="1">
    <source>
        <dbReference type="SAM" id="SignalP"/>
    </source>
</evidence>
<feature type="chain" id="PRO_5002601732" description="DUF4148 domain-containing protein" evidence="1">
    <location>
        <begin position="25"/>
        <end position="90"/>
    </location>
</feature>
<dbReference type="Pfam" id="PF13663">
    <property type="entry name" value="DUF4148"/>
    <property type="match status" value="1"/>
</dbReference>
<sequence precursor="true">MKTANIVAAAMLAAIGTLSVPAFALTGSQPMRMSPAATKDGAPGTQAAGQWVPPYGQPIHEKTRAEVHAELVQAEQDGQLKYLNSTLYSH</sequence>
<dbReference type="InterPro" id="IPR025421">
    <property type="entry name" value="DUF4148"/>
</dbReference>
<dbReference type="AlphaFoldDB" id="A0A0H2XUJ1"/>
<gene>
    <name evidence="2" type="ordered locus">Bcen_3747</name>
</gene>
<evidence type="ECO:0000313" key="2">
    <source>
        <dbReference type="EMBL" id="ABF78639.1"/>
    </source>
</evidence>
<organism evidence="2">
    <name type="scientific">Burkholderia orbicola (strain AU 1054)</name>
    <dbReference type="NCBI Taxonomy" id="331271"/>
    <lineage>
        <taxon>Bacteria</taxon>
        <taxon>Pseudomonadati</taxon>
        <taxon>Pseudomonadota</taxon>
        <taxon>Betaproteobacteria</taxon>
        <taxon>Burkholderiales</taxon>
        <taxon>Burkholderiaceae</taxon>
        <taxon>Burkholderia</taxon>
        <taxon>Burkholderia cepacia complex</taxon>
        <taxon>Burkholderia orbicola</taxon>
    </lineage>
</organism>
<proteinExistence type="predicted"/>
<reference evidence="2" key="1">
    <citation type="submission" date="2006-05" db="EMBL/GenBank/DDBJ databases">
        <title>Complete sequence of chromosome 2 of Burkholderia cenocepacia AU 1054.</title>
        <authorList>
            <consortium name="US DOE Joint Genome Institute"/>
            <person name="Copeland A."/>
            <person name="Lucas S."/>
            <person name="Lapidus A."/>
            <person name="Barry K."/>
            <person name="Detter J.C."/>
            <person name="Glavina del Rio T."/>
            <person name="Hammon N."/>
            <person name="Israni S."/>
            <person name="Dalin E."/>
            <person name="Tice H."/>
            <person name="Pitluck S."/>
            <person name="Chain P."/>
            <person name="Malfatti S."/>
            <person name="Shin M."/>
            <person name="Vergez L."/>
            <person name="Schmutz J."/>
            <person name="Larimer F."/>
            <person name="Land M."/>
            <person name="Hauser L."/>
            <person name="Kyrpides N."/>
            <person name="Lykidis A."/>
            <person name="LiPuma J.J."/>
            <person name="Konstantinidis K."/>
            <person name="Tiedje J.M."/>
            <person name="Richardson P."/>
        </authorList>
    </citation>
    <scope>NUCLEOTIDE SEQUENCE [LARGE SCALE GENOMIC DNA]</scope>
    <source>
        <strain evidence="2">AU 1054</strain>
    </source>
</reference>
<dbReference type="HOGENOM" id="CLU_189744_0_0_4"/>
<feature type="signal peptide" evidence="1">
    <location>
        <begin position="1"/>
        <end position="24"/>
    </location>
</feature>
<accession>A0A0H2XUJ1</accession>
<name>A0A0H2XUJ1_BURO1</name>
<dbReference type="EMBL" id="CP000379">
    <property type="protein sequence ID" value="ABF78639.1"/>
    <property type="molecule type" value="Genomic_DNA"/>
</dbReference>
<keyword evidence="1" id="KW-0732">Signal</keyword>
<evidence type="ECO:0008006" key="3">
    <source>
        <dbReference type="Google" id="ProtNLM"/>
    </source>
</evidence>